<organism evidence="2 3">
    <name type="scientific">Dreissena polymorpha</name>
    <name type="common">Zebra mussel</name>
    <name type="synonym">Mytilus polymorpha</name>
    <dbReference type="NCBI Taxonomy" id="45954"/>
    <lineage>
        <taxon>Eukaryota</taxon>
        <taxon>Metazoa</taxon>
        <taxon>Spiralia</taxon>
        <taxon>Lophotrochozoa</taxon>
        <taxon>Mollusca</taxon>
        <taxon>Bivalvia</taxon>
        <taxon>Autobranchia</taxon>
        <taxon>Heteroconchia</taxon>
        <taxon>Euheterodonta</taxon>
        <taxon>Imparidentia</taxon>
        <taxon>Neoheterodontei</taxon>
        <taxon>Myida</taxon>
        <taxon>Dreissenoidea</taxon>
        <taxon>Dreissenidae</taxon>
        <taxon>Dreissena</taxon>
    </lineage>
</organism>
<sequence length="50" mass="5797">MPVIALKETSEEITPILQNLYQQSLDTHDILKDWKQANIVPNYQSLRKAT</sequence>
<dbReference type="Proteomes" id="UP000828390">
    <property type="component" value="Unassembled WGS sequence"/>
</dbReference>
<gene>
    <name evidence="1" type="ORF">DPMN_176255</name>
    <name evidence="2" type="ORF">DPMN_176871</name>
</gene>
<evidence type="ECO:0000313" key="1">
    <source>
        <dbReference type="EMBL" id="KAH3774862.1"/>
    </source>
</evidence>
<dbReference type="EMBL" id="JAIWYP010000009">
    <property type="protein sequence ID" value="KAH3774862.1"/>
    <property type="molecule type" value="Genomic_DNA"/>
</dbReference>
<comment type="caution">
    <text evidence="2">The sequence shown here is derived from an EMBL/GenBank/DDBJ whole genome shotgun (WGS) entry which is preliminary data.</text>
</comment>
<protein>
    <submittedName>
        <fullName evidence="2">Uncharacterized protein</fullName>
    </submittedName>
</protein>
<reference evidence="2" key="1">
    <citation type="journal article" date="2019" name="bioRxiv">
        <title>The Genome of the Zebra Mussel, Dreissena polymorpha: A Resource for Invasive Species Research.</title>
        <authorList>
            <person name="McCartney M.A."/>
            <person name="Auch B."/>
            <person name="Kono T."/>
            <person name="Mallez S."/>
            <person name="Zhang Y."/>
            <person name="Obille A."/>
            <person name="Becker A."/>
            <person name="Abrahante J.E."/>
            <person name="Garbe J."/>
            <person name="Badalamenti J.P."/>
            <person name="Herman A."/>
            <person name="Mangelson H."/>
            <person name="Liachko I."/>
            <person name="Sullivan S."/>
            <person name="Sone E.D."/>
            <person name="Koren S."/>
            <person name="Silverstein K.A.T."/>
            <person name="Beckman K.B."/>
            <person name="Gohl D.M."/>
        </authorList>
    </citation>
    <scope>NUCLEOTIDE SEQUENCE</scope>
    <source>
        <strain evidence="2">Duluth1</strain>
        <tissue evidence="2">Whole animal</tissue>
    </source>
</reference>
<accession>A0A9D4EAP2</accession>
<keyword evidence="3" id="KW-1185">Reference proteome</keyword>
<dbReference type="AlphaFoldDB" id="A0A9D4EAP2"/>
<proteinExistence type="predicted"/>
<evidence type="ECO:0000313" key="2">
    <source>
        <dbReference type="EMBL" id="KAH3775469.1"/>
    </source>
</evidence>
<dbReference type="EMBL" id="JAIWYP010000009">
    <property type="protein sequence ID" value="KAH3775469.1"/>
    <property type="molecule type" value="Genomic_DNA"/>
</dbReference>
<name>A0A9D4EAP2_DREPO</name>
<evidence type="ECO:0000313" key="3">
    <source>
        <dbReference type="Proteomes" id="UP000828390"/>
    </source>
</evidence>
<reference evidence="2" key="2">
    <citation type="submission" date="2020-11" db="EMBL/GenBank/DDBJ databases">
        <authorList>
            <person name="McCartney M.A."/>
            <person name="Auch B."/>
            <person name="Kono T."/>
            <person name="Mallez S."/>
            <person name="Becker A."/>
            <person name="Gohl D.M."/>
            <person name="Silverstein K.A.T."/>
            <person name="Koren S."/>
            <person name="Bechman K.B."/>
            <person name="Herman A."/>
            <person name="Abrahante J.E."/>
            <person name="Garbe J."/>
        </authorList>
    </citation>
    <scope>NUCLEOTIDE SEQUENCE</scope>
    <source>
        <strain evidence="2">Duluth1</strain>
        <tissue evidence="2">Whole animal</tissue>
    </source>
</reference>